<keyword evidence="10" id="KW-0418">Kinase</keyword>
<feature type="compositionally biased region" description="Polar residues" evidence="7">
    <location>
        <begin position="387"/>
        <end position="404"/>
    </location>
</feature>
<dbReference type="InterPro" id="IPR002110">
    <property type="entry name" value="Ankyrin_rpt"/>
</dbReference>
<evidence type="ECO:0000313" key="11">
    <source>
        <dbReference type="Proteomes" id="UP000436088"/>
    </source>
</evidence>
<feature type="domain" description="Cyclic nucleotide-binding" evidence="8">
    <location>
        <begin position="78"/>
        <end position="124"/>
    </location>
</feature>
<evidence type="ECO:0000259" key="8">
    <source>
        <dbReference type="PROSITE" id="PS50042"/>
    </source>
</evidence>
<keyword evidence="1" id="KW-0633">Potassium transport</keyword>
<keyword evidence="11" id="KW-1185">Reference proteome</keyword>
<dbReference type="InterPro" id="IPR000595">
    <property type="entry name" value="cNMP-bd_dom"/>
</dbReference>
<dbReference type="InterPro" id="IPR057425">
    <property type="entry name" value="DUF2921_N"/>
</dbReference>
<keyword evidence="3" id="KW-0813">Transport</keyword>
<dbReference type="SMART" id="SM00248">
    <property type="entry name" value="ANK"/>
    <property type="match status" value="3"/>
</dbReference>
<evidence type="ECO:0000256" key="7">
    <source>
        <dbReference type="SAM" id="MobiDB-lite"/>
    </source>
</evidence>
<evidence type="ECO:0000256" key="2">
    <source>
        <dbReference type="ARBA" id="ARBA00022826"/>
    </source>
</evidence>
<dbReference type="InterPro" id="IPR036770">
    <property type="entry name" value="Ankyrin_rpt-contain_sf"/>
</dbReference>
<dbReference type="GO" id="GO:0034702">
    <property type="term" value="C:monoatomic ion channel complex"/>
    <property type="evidence" value="ECO:0007669"/>
    <property type="project" value="UniProtKB-KW"/>
</dbReference>
<dbReference type="PROSITE" id="PS51490">
    <property type="entry name" value="KHA"/>
    <property type="match status" value="1"/>
</dbReference>
<keyword evidence="6" id="KW-0040">ANK repeat</keyword>
<dbReference type="PANTHER" id="PTHR45743:SF2">
    <property type="entry name" value="POTASSIUM CHANNEL AKT1"/>
    <property type="match status" value="1"/>
</dbReference>
<proteinExistence type="predicted"/>
<organism evidence="10 11">
    <name type="scientific">Hibiscus syriacus</name>
    <name type="common">Rose of Sharon</name>
    <dbReference type="NCBI Taxonomy" id="106335"/>
    <lineage>
        <taxon>Eukaryota</taxon>
        <taxon>Viridiplantae</taxon>
        <taxon>Streptophyta</taxon>
        <taxon>Embryophyta</taxon>
        <taxon>Tracheophyta</taxon>
        <taxon>Spermatophyta</taxon>
        <taxon>Magnoliopsida</taxon>
        <taxon>eudicotyledons</taxon>
        <taxon>Gunneridae</taxon>
        <taxon>Pentapetalae</taxon>
        <taxon>rosids</taxon>
        <taxon>malvids</taxon>
        <taxon>Malvales</taxon>
        <taxon>Malvaceae</taxon>
        <taxon>Malvoideae</taxon>
        <taxon>Hibiscus</taxon>
    </lineage>
</organism>
<evidence type="ECO:0000256" key="1">
    <source>
        <dbReference type="ARBA" id="ARBA00022538"/>
    </source>
</evidence>
<dbReference type="SUPFAM" id="SSF51206">
    <property type="entry name" value="cAMP-binding domain-like"/>
    <property type="match status" value="1"/>
</dbReference>
<evidence type="ECO:0000256" key="6">
    <source>
        <dbReference type="PROSITE-ProRule" id="PRU00023"/>
    </source>
</evidence>
<evidence type="ECO:0000256" key="5">
    <source>
        <dbReference type="ARBA" id="ARBA00023303"/>
    </source>
</evidence>
<dbReference type="InterPro" id="IPR018490">
    <property type="entry name" value="cNMP-bd_dom_sf"/>
</dbReference>
<sequence length="613" mass="67541">MLFNLGLTVYCCEREQGGLSHAAAVAVHLDLARLVVMIVYRTDSEGLQHQATLNFLPKAIRSSISHYLFYSLVVSAEMKAEYFPPREDVILQNEAPTDFYILVTGAVVVGEAKAGDLCGEIGVLCYRLQLFTANVGDGTIIMNNLLQHLKDMDDPILEGVLTETLNMLTHGQMDLPLNICSAAVGGDDLLHQLLKKGHNANKSDNNAASKGSENCVLLLLDYSANPKCKDSEGSVPLWEAIVGGHDQLANLLKKNSANIDGADVGQFACSAAEQNNLNLLKEIIRYGGYVALPRSNGCTALHVAVCEGNIEIVKFLLEQGADIDKPNFQGWTPRDLAEQQGHEEIQTIFESTSKKKKTPPIKSIPEMQETRFLGRFTSEPIIGTTAAADSTDGSSRGQSRPRHTASSFRNSLFGIWSFEELLEIGAKKFEIFGGKVLNKGRGEIEDMEVIRDGDHLLAVLITAFIEPYEMYPDSSLVFTYNRSTDIQKHCISFLASASELKPDENRGSRLKNELSFYLGDWEQETDDAPLIQFHEDGTADANSLLKLASFEVKDVNSIKQLNNTVSLGGFLSLGISKDSSFAYNVSLESRMNLESSVMNIVFEGVYMETREWR</sequence>
<dbReference type="SUPFAM" id="SSF48403">
    <property type="entry name" value="Ankyrin repeat"/>
    <property type="match status" value="1"/>
</dbReference>
<keyword evidence="10" id="KW-0675">Receptor</keyword>
<keyword evidence="3" id="KW-0851">Voltage-gated channel</keyword>
<name>A0A6A2YAI6_HIBSY</name>
<dbReference type="Pfam" id="PF25333">
    <property type="entry name" value="DUF2921_N"/>
    <property type="match status" value="1"/>
</dbReference>
<dbReference type="AlphaFoldDB" id="A0A6A2YAI6"/>
<dbReference type="Pfam" id="PF12796">
    <property type="entry name" value="Ank_2"/>
    <property type="match status" value="2"/>
</dbReference>
<keyword evidence="10" id="KW-0808">Transferase</keyword>
<dbReference type="Gene3D" id="1.25.40.20">
    <property type="entry name" value="Ankyrin repeat-containing domain"/>
    <property type="match status" value="1"/>
</dbReference>
<dbReference type="GO" id="GO:0016301">
    <property type="term" value="F:kinase activity"/>
    <property type="evidence" value="ECO:0007669"/>
    <property type="project" value="UniProtKB-KW"/>
</dbReference>
<dbReference type="PROSITE" id="PS50297">
    <property type="entry name" value="ANK_REP_REGION"/>
    <property type="match status" value="1"/>
</dbReference>
<keyword evidence="3" id="KW-0406">Ion transport</keyword>
<dbReference type="Pfam" id="PF11834">
    <property type="entry name" value="KHA"/>
    <property type="match status" value="1"/>
</dbReference>
<dbReference type="InterPro" id="IPR021789">
    <property type="entry name" value="KHA_dom"/>
</dbReference>
<gene>
    <name evidence="10" type="ORF">F3Y22_tig00111954pilonHSYRG00065</name>
</gene>
<dbReference type="GO" id="GO:0005249">
    <property type="term" value="F:voltage-gated potassium channel activity"/>
    <property type="evidence" value="ECO:0007669"/>
    <property type="project" value="InterPro"/>
</dbReference>
<dbReference type="EMBL" id="VEPZ02001470">
    <property type="protein sequence ID" value="KAE8671409.1"/>
    <property type="molecule type" value="Genomic_DNA"/>
</dbReference>
<feature type="repeat" description="ANK" evidence="6">
    <location>
        <begin position="296"/>
        <end position="328"/>
    </location>
</feature>
<feature type="region of interest" description="Disordered" evidence="7">
    <location>
        <begin position="384"/>
        <end position="404"/>
    </location>
</feature>
<dbReference type="CDD" id="cd00038">
    <property type="entry name" value="CAP_ED"/>
    <property type="match status" value="1"/>
</dbReference>
<dbReference type="PANTHER" id="PTHR45743">
    <property type="entry name" value="POTASSIUM CHANNEL AKT1"/>
    <property type="match status" value="1"/>
</dbReference>
<dbReference type="Proteomes" id="UP000436088">
    <property type="component" value="Unassembled WGS sequence"/>
</dbReference>
<evidence type="ECO:0000256" key="4">
    <source>
        <dbReference type="ARBA" id="ARBA00022958"/>
    </source>
</evidence>
<evidence type="ECO:0000256" key="3">
    <source>
        <dbReference type="ARBA" id="ARBA00022882"/>
    </source>
</evidence>
<dbReference type="InterPro" id="IPR045319">
    <property type="entry name" value="KAT/AKT"/>
</dbReference>
<dbReference type="PROSITE" id="PS50088">
    <property type="entry name" value="ANK_REPEAT"/>
    <property type="match status" value="1"/>
</dbReference>
<dbReference type="PROSITE" id="PS50042">
    <property type="entry name" value="CNMP_BINDING_3"/>
    <property type="match status" value="1"/>
</dbReference>
<keyword evidence="2" id="KW-0631">Potassium channel</keyword>
<reference evidence="10" key="1">
    <citation type="submission" date="2019-09" db="EMBL/GenBank/DDBJ databases">
        <title>Draft genome information of white flower Hibiscus syriacus.</title>
        <authorList>
            <person name="Kim Y.-M."/>
        </authorList>
    </citation>
    <scope>NUCLEOTIDE SEQUENCE [LARGE SCALE GENOMIC DNA]</scope>
    <source>
        <strain evidence="10">YM2019G1</strain>
    </source>
</reference>
<evidence type="ECO:0000313" key="10">
    <source>
        <dbReference type="EMBL" id="KAE8671409.1"/>
    </source>
</evidence>
<keyword evidence="5" id="KW-0407">Ion channel</keyword>
<feature type="domain" description="KHA" evidence="9">
    <location>
        <begin position="396"/>
        <end position="476"/>
    </location>
</feature>
<accession>A0A6A2YAI6</accession>
<protein>
    <submittedName>
        <fullName evidence="10">Nodulation receptor kinase</fullName>
    </submittedName>
</protein>
<keyword evidence="4" id="KW-0630">Potassium</keyword>
<comment type="caution">
    <text evidence="10">The sequence shown here is derived from an EMBL/GenBank/DDBJ whole genome shotgun (WGS) entry which is preliminary data.</text>
</comment>
<evidence type="ECO:0000259" key="9">
    <source>
        <dbReference type="PROSITE" id="PS51490"/>
    </source>
</evidence>